<comment type="caution">
    <text evidence="5">The sequence shown here is derived from an EMBL/GenBank/DDBJ whole genome shotgun (WGS) entry which is preliminary data.</text>
</comment>
<keyword evidence="4" id="KW-0472">Membrane</keyword>
<gene>
    <name evidence="5" type="ORF">BLA60_07300</name>
</gene>
<evidence type="ECO:0000256" key="3">
    <source>
        <dbReference type="SAM" id="MobiDB-lite"/>
    </source>
</evidence>
<sequence>MLGILDEPDEASYEEHFAQCEQCRREYIELADLPAILDTMKPAKADPGPQPALPPLDSLINFRELAGERTPPGPSVPPQLRPAGATQPQRIPPTNGRQVNGPHVNGRPAATGTRHTPVTRPNRPIPRPAENTGRSAPVARPAESTGRSAPVSRRPEGTRSPGSSRPPAGPPTQAPARAAGPGGRRRRPVWLAAAVVAVLATVGVVIGVTSGGSGGGQQVADPATSTPPAPTSGAVAGAHVVSGTDPTSGVTAIITIEPVAEGTQIDVALYEVAAPQQGEVFVVSRFGDREQVATWKADGSPSVRTTGVSALPQHDISRFEIHGDGTEPLLVVPV</sequence>
<feature type="region of interest" description="Disordered" evidence="3">
    <location>
        <begin position="64"/>
        <end position="184"/>
    </location>
</feature>
<dbReference type="Proteomes" id="UP000185696">
    <property type="component" value="Unassembled WGS sequence"/>
</dbReference>
<accession>A0A7Z0WQL4</accession>
<protein>
    <submittedName>
        <fullName evidence="5">Uncharacterized protein</fullName>
    </submittedName>
</protein>
<evidence type="ECO:0000313" key="6">
    <source>
        <dbReference type="Proteomes" id="UP000185696"/>
    </source>
</evidence>
<evidence type="ECO:0000256" key="4">
    <source>
        <dbReference type="SAM" id="Phobius"/>
    </source>
</evidence>
<feature type="region of interest" description="Disordered" evidence="3">
    <location>
        <begin position="211"/>
        <end position="235"/>
    </location>
</feature>
<reference evidence="5 6" key="1">
    <citation type="submission" date="2016-12" db="EMBL/GenBank/DDBJ databases">
        <title>The draft genome sequence of Actinophytocola xinjiangensis.</title>
        <authorList>
            <person name="Wang W."/>
            <person name="Yuan L."/>
        </authorList>
    </citation>
    <scope>NUCLEOTIDE SEQUENCE [LARGE SCALE GENOMIC DNA]</scope>
    <source>
        <strain evidence="5 6">CGMCC 4.4663</strain>
    </source>
</reference>
<feature type="transmembrane region" description="Helical" evidence="4">
    <location>
        <begin position="189"/>
        <end position="208"/>
    </location>
</feature>
<keyword evidence="2" id="KW-0804">Transcription</keyword>
<feature type="compositionally biased region" description="Pro residues" evidence="3">
    <location>
        <begin position="71"/>
        <end position="80"/>
    </location>
</feature>
<evidence type="ECO:0000256" key="2">
    <source>
        <dbReference type="ARBA" id="ARBA00023163"/>
    </source>
</evidence>
<organism evidence="5 6">
    <name type="scientific">Actinophytocola xinjiangensis</name>
    <dbReference type="NCBI Taxonomy" id="485602"/>
    <lineage>
        <taxon>Bacteria</taxon>
        <taxon>Bacillati</taxon>
        <taxon>Actinomycetota</taxon>
        <taxon>Actinomycetes</taxon>
        <taxon>Pseudonocardiales</taxon>
        <taxon>Pseudonocardiaceae</taxon>
    </lineage>
</organism>
<keyword evidence="4" id="KW-1133">Transmembrane helix</keyword>
<keyword evidence="4" id="KW-0812">Transmembrane</keyword>
<keyword evidence="6" id="KW-1185">Reference proteome</keyword>
<proteinExistence type="predicted"/>
<name>A0A7Z0WQL4_9PSEU</name>
<dbReference type="Gene3D" id="1.10.10.1320">
    <property type="entry name" value="Anti-sigma factor, zinc-finger domain"/>
    <property type="match status" value="1"/>
</dbReference>
<keyword evidence="1" id="KW-0805">Transcription regulation</keyword>
<evidence type="ECO:0000256" key="1">
    <source>
        <dbReference type="ARBA" id="ARBA00023015"/>
    </source>
</evidence>
<dbReference type="EMBL" id="MSIF01000002">
    <property type="protein sequence ID" value="OLF13038.1"/>
    <property type="molecule type" value="Genomic_DNA"/>
</dbReference>
<dbReference type="AlphaFoldDB" id="A0A7Z0WQL4"/>
<evidence type="ECO:0000313" key="5">
    <source>
        <dbReference type="EMBL" id="OLF13038.1"/>
    </source>
</evidence>
<dbReference type="InterPro" id="IPR041916">
    <property type="entry name" value="Anti_sigma_zinc_sf"/>
</dbReference>